<feature type="non-terminal residue" evidence="2">
    <location>
        <position position="229"/>
    </location>
</feature>
<keyword evidence="1" id="KW-0732">Signal</keyword>
<evidence type="ECO:0000256" key="1">
    <source>
        <dbReference type="SAM" id="SignalP"/>
    </source>
</evidence>
<comment type="caution">
    <text evidence="2">The sequence shown here is derived from an EMBL/GenBank/DDBJ whole genome shotgun (WGS) entry which is preliminary data.</text>
</comment>
<reference evidence="2" key="1">
    <citation type="journal article" date="2020" name="Fungal Divers.">
        <title>Resolving the Mortierellaceae phylogeny through synthesis of multi-gene phylogenetics and phylogenomics.</title>
        <authorList>
            <person name="Vandepol N."/>
            <person name="Liber J."/>
            <person name="Desiro A."/>
            <person name="Na H."/>
            <person name="Kennedy M."/>
            <person name="Barry K."/>
            <person name="Grigoriev I.V."/>
            <person name="Miller A.N."/>
            <person name="O'Donnell K."/>
            <person name="Stajich J.E."/>
            <person name="Bonito G."/>
        </authorList>
    </citation>
    <scope>NUCLEOTIDE SEQUENCE</scope>
    <source>
        <strain evidence="2">REB-010B</strain>
    </source>
</reference>
<evidence type="ECO:0000313" key="3">
    <source>
        <dbReference type="Proteomes" id="UP000738325"/>
    </source>
</evidence>
<feature type="chain" id="PRO_5040233504" evidence="1">
    <location>
        <begin position="27"/>
        <end position="229"/>
    </location>
</feature>
<gene>
    <name evidence="2" type="ORF">BGZ99_002098</name>
</gene>
<organism evidence="2 3">
    <name type="scientific">Dissophora globulifera</name>
    <dbReference type="NCBI Taxonomy" id="979702"/>
    <lineage>
        <taxon>Eukaryota</taxon>
        <taxon>Fungi</taxon>
        <taxon>Fungi incertae sedis</taxon>
        <taxon>Mucoromycota</taxon>
        <taxon>Mortierellomycotina</taxon>
        <taxon>Mortierellomycetes</taxon>
        <taxon>Mortierellales</taxon>
        <taxon>Mortierellaceae</taxon>
        <taxon>Dissophora</taxon>
    </lineage>
</organism>
<evidence type="ECO:0000313" key="2">
    <source>
        <dbReference type="EMBL" id="KAG0305329.1"/>
    </source>
</evidence>
<name>A0A9P6R0Z6_9FUNG</name>
<keyword evidence="3" id="KW-1185">Reference proteome</keyword>
<dbReference type="OrthoDB" id="2418136at2759"/>
<dbReference type="AlphaFoldDB" id="A0A9P6R0Z6"/>
<feature type="signal peptide" evidence="1">
    <location>
        <begin position="1"/>
        <end position="26"/>
    </location>
</feature>
<dbReference type="Proteomes" id="UP000738325">
    <property type="component" value="Unassembled WGS sequence"/>
</dbReference>
<dbReference type="EMBL" id="JAAAIP010001599">
    <property type="protein sequence ID" value="KAG0305329.1"/>
    <property type="molecule type" value="Genomic_DNA"/>
</dbReference>
<accession>A0A9P6R0Z6</accession>
<sequence>MKYQGPSAFASLAFLLTVITTAAVAAASTNETFAYIAKGDRLVPVSNPLSNEFRKWHGPHFGNSTERAPHNSGPGECLSDYEYDYSLETTSLFWGINNEKRNIYTKLSKTVVCYEGGCDLTATDTLASATGWKIAGDVNFDVQAVKVKVASEYSVQTTAVRTTSYKISIRSSRTGYLGFAQSWAQASGNKKTVLLTCCRFGRCTRGNPKYNFYNAFLPRTLRGSTESVI</sequence>
<protein>
    <submittedName>
        <fullName evidence="2">Uncharacterized protein</fullName>
    </submittedName>
</protein>
<proteinExistence type="predicted"/>